<evidence type="ECO:0000313" key="1">
    <source>
        <dbReference type="EMBL" id="CAH4005434.1"/>
    </source>
</evidence>
<reference evidence="1" key="1">
    <citation type="submission" date="2022-05" db="EMBL/GenBank/DDBJ databases">
        <authorList>
            <person name="Okamura Y."/>
        </authorList>
    </citation>
    <scope>NUCLEOTIDE SEQUENCE</scope>
</reference>
<proteinExistence type="predicted"/>
<dbReference type="Proteomes" id="UP001152562">
    <property type="component" value="Unassembled WGS sequence"/>
</dbReference>
<organism evidence="1 2">
    <name type="scientific">Pieris brassicae</name>
    <name type="common">White butterfly</name>
    <name type="synonym">Large white butterfly</name>
    <dbReference type="NCBI Taxonomy" id="7116"/>
    <lineage>
        <taxon>Eukaryota</taxon>
        <taxon>Metazoa</taxon>
        <taxon>Ecdysozoa</taxon>
        <taxon>Arthropoda</taxon>
        <taxon>Hexapoda</taxon>
        <taxon>Insecta</taxon>
        <taxon>Pterygota</taxon>
        <taxon>Neoptera</taxon>
        <taxon>Endopterygota</taxon>
        <taxon>Lepidoptera</taxon>
        <taxon>Glossata</taxon>
        <taxon>Ditrysia</taxon>
        <taxon>Papilionoidea</taxon>
        <taxon>Pieridae</taxon>
        <taxon>Pierinae</taxon>
        <taxon>Pieris</taxon>
    </lineage>
</organism>
<accession>A0A9P0TAG5</accession>
<keyword evidence="2" id="KW-1185">Reference proteome</keyword>
<dbReference type="AlphaFoldDB" id="A0A9P0TAG5"/>
<protein>
    <submittedName>
        <fullName evidence="1">Uncharacterized protein</fullName>
    </submittedName>
</protein>
<gene>
    <name evidence="1" type="ORF">PIBRA_LOCUS2895</name>
</gene>
<comment type="caution">
    <text evidence="1">The sequence shown here is derived from an EMBL/GenBank/DDBJ whole genome shotgun (WGS) entry which is preliminary data.</text>
</comment>
<dbReference type="EMBL" id="CALOZG010000003">
    <property type="protein sequence ID" value="CAH4005434.1"/>
    <property type="molecule type" value="Genomic_DNA"/>
</dbReference>
<evidence type="ECO:0000313" key="2">
    <source>
        <dbReference type="Proteomes" id="UP001152562"/>
    </source>
</evidence>
<sequence>MYSLTTPREVTVVDGVQLIIDSPPASDPRNADGSAHMWHRRRRRFCVDVYFRYGRHAARFTVSLHNVLWWAGSHSLRRTVHLNPRKLQVGARS</sequence>
<name>A0A9P0TAG5_PIEBR</name>